<organism evidence="3 4">
    <name type="scientific">Acidithrix ferrooxidans</name>
    <dbReference type="NCBI Taxonomy" id="1280514"/>
    <lineage>
        <taxon>Bacteria</taxon>
        <taxon>Bacillati</taxon>
        <taxon>Actinomycetota</taxon>
        <taxon>Acidimicrobiia</taxon>
        <taxon>Acidimicrobiales</taxon>
        <taxon>Acidimicrobiaceae</taxon>
        <taxon>Acidithrix</taxon>
    </lineage>
</organism>
<gene>
    <name evidence="3" type="primary">dhmA1</name>
    <name evidence="3" type="ORF">AXFE_28190</name>
</gene>
<dbReference type="GO" id="GO:0004301">
    <property type="term" value="F:epoxide hydrolase activity"/>
    <property type="evidence" value="ECO:0007669"/>
    <property type="project" value="TreeGrafter"/>
</dbReference>
<dbReference type="InterPro" id="IPR000073">
    <property type="entry name" value="AB_hydrolase_1"/>
</dbReference>
<protein>
    <submittedName>
        <fullName evidence="3">Haloalkane dehalogenase</fullName>
        <ecNumber evidence="3">3.8.1.5</ecNumber>
    </submittedName>
</protein>
<evidence type="ECO:0000313" key="4">
    <source>
        <dbReference type="Proteomes" id="UP000032360"/>
    </source>
</evidence>
<proteinExistence type="predicted"/>
<keyword evidence="4" id="KW-1185">Reference proteome</keyword>
<dbReference type="Pfam" id="PF00561">
    <property type="entry name" value="Abhydrolase_1"/>
    <property type="match status" value="1"/>
</dbReference>
<dbReference type="InterPro" id="IPR029058">
    <property type="entry name" value="AB_hydrolase_fold"/>
</dbReference>
<dbReference type="GO" id="GO:0018786">
    <property type="term" value="F:haloalkane dehalogenase activity"/>
    <property type="evidence" value="ECO:0007669"/>
    <property type="project" value="UniProtKB-EC"/>
</dbReference>
<dbReference type="Proteomes" id="UP000032360">
    <property type="component" value="Unassembled WGS sequence"/>
</dbReference>
<dbReference type="InterPro" id="IPR051340">
    <property type="entry name" value="Haloalkane_dehalogenase"/>
</dbReference>
<dbReference type="PANTHER" id="PTHR42977:SF3">
    <property type="entry name" value="AB HYDROLASE-1 DOMAIN-CONTAINING PROTEIN"/>
    <property type="match status" value="1"/>
</dbReference>
<dbReference type="SUPFAM" id="SSF53474">
    <property type="entry name" value="alpha/beta-Hydrolases"/>
    <property type="match status" value="1"/>
</dbReference>
<evidence type="ECO:0000313" key="3">
    <source>
        <dbReference type="EMBL" id="KJF16316.1"/>
    </source>
</evidence>
<dbReference type="STRING" id="1280514.AXFE_28190"/>
<reference evidence="3 4" key="1">
    <citation type="submission" date="2015-01" db="EMBL/GenBank/DDBJ databases">
        <title>Draft genome of the acidophilic iron oxidizer Acidithrix ferrooxidans strain Py-F3.</title>
        <authorList>
            <person name="Poehlein A."/>
            <person name="Eisen S."/>
            <person name="Schloemann M."/>
            <person name="Johnson B.D."/>
            <person name="Daniel R."/>
            <person name="Muehling M."/>
        </authorList>
    </citation>
    <scope>NUCLEOTIDE SEQUENCE [LARGE SCALE GENOMIC DNA]</scope>
    <source>
        <strain evidence="3 4">Py-F3</strain>
    </source>
</reference>
<evidence type="ECO:0000256" key="1">
    <source>
        <dbReference type="ARBA" id="ARBA00022801"/>
    </source>
</evidence>
<name>A0A0D8HGW0_9ACTN</name>
<keyword evidence="1 3" id="KW-0378">Hydrolase</keyword>
<dbReference type="PANTHER" id="PTHR42977">
    <property type="entry name" value="HYDROLASE-RELATED"/>
    <property type="match status" value="1"/>
</dbReference>
<dbReference type="Gene3D" id="3.40.50.1820">
    <property type="entry name" value="alpha/beta hydrolase"/>
    <property type="match status" value="1"/>
</dbReference>
<sequence>MSQLRTSRLVLAMNHLTTFRGSTLRCTYIDEGDSDAPVVLLMHGEPSWSCLFRKMIPPLLKAEFRCVAPDLIGFGRSDKPTLTTDYTFGRHVNWMHELIIKNCR</sequence>
<dbReference type="AlphaFoldDB" id="A0A0D8HGW0"/>
<comment type="caution">
    <text evidence="3">The sequence shown here is derived from an EMBL/GenBank/DDBJ whole genome shotgun (WGS) entry which is preliminary data.</text>
</comment>
<evidence type="ECO:0000259" key="2">
    <source>
        <dbReference type="Pfam" id="PF00561"/>
    </source>
</evidence>
<dbReference type="EC" id="3.8.1.5" evidence="3"/>
<feature type="domain" description="AB hydrolase-1" evidence="2">
    <location>
        <begin position="37"/>
        <end position="98"/>
    </location>
</feature>
<accession>A0A0D8HGW0</accession>
<dbReference type="EMBL" id="JXYS01000088">
    <property type="protein sequence ID" value="KJF16316.1"/>
    <property type="molecule type" value="Genomic_DNA"/>
</dbReference>